<feature type="domain" description="Integrase zinc-binding" evidence="1">
    <location>
        <begin position="265"/>
        <end position="301"/>
    </location>
</feature>
<gene>
    <name evidence="2" type="ORF">E5676_scaffold663G00210</name>
</gene>
<proteinExistence type="predicted"/>
<dbReference type="InterPro" id="IPR041588">
    <property type="entry name" value="Integrase_H2C2"/>
</dbReference>
<dbReference type="EMBL" id="SSTD01009199">
    <property type="protein sequence ID" value="TYK14646.1"/>
    <property type="molecule type" value="Genomic_DNA"/>
</dbReference>
<evidence type="ECO:0000313" key="2">
    <source>
        <dbReference type="EMBL" id="TYK14646.1"/>
    </source>
</evidence>
<protein>
    <submittedName>
        <fullName evidence="2">Reverse transcriptase</fullName>
    </submittedName>
</protein>
<name>A0A5D3CW52_CUCMM</name>
<comment type="caution">
    <text evidence="2">The sequence shown here is derived from an EMBL/GenBank/DDBJ whole genome shotgun (WGS) entry which is preliminary data.</text>
</comment>
<evidence type="ECO:0000259" key="1">
    <source>
        <dbReference type="Pfam" id="PF17921"/>
    </source>
</evidence>
<dbReference type="InterPro" id="IPR043502">
    <property type="entry name" value="DNA/RNA_pol_sf"/>
</dbReference>
<dbReference type="AlphaFoldDB" id="A0A5D3CW52"/>
<sequence>MAQPEAEDAPDVVTAFRAHMVEVHREKLKLKDFPIVKEFLDVFLDDLSNFSLDEEVEFTIELLPGTIPISQTPYKMASSKLKITKGYHQSKVKELDIPKTAFRTRIFHQYLYQFMILFIDDILVYSVFLGHVALANEFSVDPQKVEAIVNWERSTNEIEVCSFLGIEERLVTTPILALRITGKDYVIYCNTSRQGLGCVHMQDGKLRHSKAVVTTEDSRSLLAQFLVRSSLVAEIVRRQLEDSNLHKKLRKSKEGLEGEFHLRTGSTKMYRTLKKTYWWPRMKQEIAKYVDRCLIYQQVKPVRQRPGGLLTPLLVPKWKLEHIAMDFLS</sequence>
<dbReference type="GO" id="GO:0003964">
    <property type="term" value="F:RNA-directed DNA polymerase activity"/>
    <property type="evidence" value="ECO:0007669"/>
    <property type="project" value="UniProtKB-KW"/>
</dbReference>
<dbReference type="Gene3D" id="1.10.340.70">
    <property type="match status" value="1"/>
</dbReference>
<dbReference type="InterPro" id="IPR043128">
    <property type="entry name" value="Rev_trsase/Diguanyl_cyclase"/>
</dbReference>
<keyword evidence="2" id="KW-0548">Nucleotidyltransferase</keyword>
<evidence type="ECO:0000313" key="3">
    <source>
        <dbReference type="Proteomes" id="UP000321947"/>
    </source>
</evidence>
<dbReference type="SUPFAM" id="SSF56672">
    <property type="entry name" value="DNA/RNA polymerases"/>
    <property type="match status" value="1"/>
</dbReference>
<keyword evidence="2" id="KW-0808">Transferase</keyword>
<dbReference type="InterPro" id="IPR053134">
    <property type="entry name" value="RNA-dir_DNA_polymerase"/>
</dbReference>
<organism evidence="2 3">
    <name type="scientific">Cucumis melo var. makuwa</name>
    <name type="common">Oriental melon</name>
    <dbReference type="NCBI Taxonomy" id="1194695"/>
    <lineage>
        <taxon>Eukaryota</taxon>
        <taxon>Viridiplantae</taxon>
        <taxon>Streptophyta</taxon>
        <taxon>Embryophyta</taxon>
        <taxon>Tracheophyta</taxon>
        <taxon>Spermatophyta</taxon>
        <taxon>Magnoliopsida</taxon>
        <taxon>eudicotyledons</taxon>
        <taxon>Gunneridae</taxon>
        <taxon>Pentapetalae</taxon>
        <taxon>rosids</taxon>
        <taxon>fabids</taxon>
        <taxon>Cucurbitales</taxon>
        <taxon>Cucurbitaceae</taxon>
        <taxon>Benincaseae</taxon>
        <taxon>Cucumis</taxon>
    </lineage>
</organism>
<keyword evidence="2" id="KW-0695">RNA-directed DNA polymerase</keyword>
<accession>A0A5D3CW52</accession>
<dbReference type="Gene3D" id="3.30.70.270">
    <property type="match status" value="1"/>
</dbReference>
<dbReference type="Proteomes" id="UP000321947">
    <property type="component" value="Unassembled WGS sequence"/>
</dbReference>
<dbReference type="Pfam" id="PF17921">
    <property type="entry name" value="Integrase_H2C2"/>
    <property type="match status" value="1"/>
</dbReference>
<reference evidence="2 3" key="1">
    <citation type="submission" date="2019-08" db="EMBL/GenBank/DDBJ databases">
        <title>Draft genome sequences of two oriental melons (Cucumis melo L. var makuwa).</title>
        <authorList>
            <person name="Kwon S.-Y."/>
        </authorList>
    </citation>
    <scope>NUCLEOTIDE SEQUENCE [LARGE SCALE GENOMIC DNA]</scope>
    <source>
        <strain evidence="3">cv. Chang Bougi</strain>
        <tissue evidence="2">Leaf</tissue>
    </source>
</reference>
<dbReference type="PANTHER" id="PTHR24559:SF447">
    <property type="entry name" value="RNA-DIRECTED DNA POLYMERASE HOMOLOG"/>
    <property type="match status" value="1"/>
</dbReference>
<dbReference type="PANTHER" id="PTHR24559">
    <property type="entry name" value="TRANSPOSON TY3-I GAG-POL POLYPROTEIN"/>
    <property type="match status" value="1"/>
</dbReference>